<keyword evidence="3" id="KW-1185">Reference proteome</keyword>
<gene>
    <name evidence="2" type="ORF">Q8852_03195</name>
</gene>
<reference evidence="2" key="1">
    <citation type="submission" date="2023-08" db="EMBL/GenBank/DDBJ databases">
        <title>Complete genome sequence of Mycoplasma seminis 2200.</title>
        <authorList>
            <person name="Spergser J."/>
        </authorList>
    </citation>
    <scope>NUCLEOTIDE SEQUENCE [LARGE SCALE GENOMIC DNA]</scope>
    <source>
        <strain evidence="2">2200</strain>
    </source>
</reference>
<keyword evidence="1" id="KW-0812">Transmembrane</keyword>
<evidence type="ECO:0000256" key="1">
    <source>
        <dbReference type="SAM" id="Phobius"/>
    </source>
</evidence>
<proteinExistence type="predicted"/>
<keyword evidence="1" id="KW-1133">Transmembrane helix</keyword>
<evidence type="ECO:0000313" key="2">
    <source>
        <dbReference type="EMBL" id="WLP85303.1"/>
    </source>
</evidence>
<feature type="transmembrane region" description="Helical" evidence="1">
    <location>
        <begin position="184"/>
        <end position="206"/>
    </location>
</feature>
<feature type="transmembrane region" description="Helical" evidence="1">
    <location>
        <begin position="12"/>
        <end position="35"/>
    </location>
</feature>
<protein>
    <submittedName>
        <fullName evidence="2">Uncharacterized protein</fullName>
    </submittedName>
</protein>
<dbReference type="Proteomes" id="UP001237011">
    <property type="component" value="Chromosome"/>
</dbReference>
<organism evidence="2 3">
    <name type="scientific">Mycoplasma seminis</name>
    <dbReference type="NCBI Taxonomy" id="512749"/>
    <lineage>
        <taxon>Bacteria</taxon>
        <taxon>Bacillati</taxon>
        <taxon>Mycoplasmatota</taxon>
        <taxon>Mollicutes</taxon>
        <taxon>Mycoplasmataceae</taxon>
        <taxon>Mycoplasma</taxon>
    </lineage>
</organism>
<dbReference type="RefSeq" id="WP_305937739.1">
    <property type="nucleotide sequence ID" value="NZ_CP132191.1"/>
</dbReference>
<accession>A0ABY9HAF1</accession>
<name>A0ABY9HAF1_9MOLU</name>
<feature type="transmembrane region" description="Helical" evidence="1">
    <location>
        <begin position="153"/>
        <end position="178"/>
    </location>
</feature>
<evidence type="ECO:0000313" key="3">
    <source>
        <dbReference type="Proteomes" id="UP001237011"/>
    </source>
</evidence>
<sequence>MPKLWIFKWYWIPTFCEFFIGVLLSPLIMTTAAYICTYSQYWQKVSIILGSILGFFALVHIVNWIFEYKLIFKIDNVKYEFSKKNSHMKHPFWKPIKWVTNIFIGIGTINPAADVEIEELKREMWDDIDIGLFTLFLEYKEAKNIKILYWSCWFYPSFLGFSLSSLISVGFLLLGSYLISIIPLYISVPIITISVPGLILSGIYYVNMSNWMSEIAINRAVDLDDKTKLEYYRSVYSTKSKPTEYLETIRSKKFWDYVRNRNK</sequence>
<dbReference type="EMBL" id="CP132191">
    <property type="protein sequence ID" value="WLP85303.1"/>
    <property type="molecule type" value="Genomic_DNA"/>
</dbReference>
<keyword evidence="1" id="KW-0472">Membrane</keyword>
<feature type="transmembrane region" description="Helical" evidence="1">
    <location>
        <begin position="47"/>
        <end position="66"/>
    </location>
</feature>